<protein>
    <submittedName>
        <fullName evidence="1">Uncharacterized protein</fullName>
    </submittedName>
</protein>
<evidence type="ECO:0000313" key="1">
    <source>
        <dbReference type="EMBL" id="CAF3960974.1"/>
    </source>
</evidence>
<dbReference type="AlphaFoldDB" id="A0A819L6I5"/>
<name>A0A819L6I5_9BILA</name>
<dbReference type="EMBL" id="CAJOBD010003674">
    <property type="protein sequence ID" value="CAF3960974.1"/>
    <property type="molecule type" value="Genomic_DNA"/>
</dbReference>
<accession>A0A819L6I5</accession>
<evidence type="ECO:0000313" key="2">
    <source>
        <dbReference type="Proteomes" id="UP000663836"/>
    </source>
</evidence>
<comment type="caution">
    <text evidence="1">The sequence shown here is derived from an EMBL/GenBank/DDBJ whole genome shotgun (WGS) entry which is preliminary data.</text>
</comment>
<proteinExistence type="predicted"/>
<feature type="non-terminal residue" evidence="1">
    <location>
        <position position="1"/>
    </location>
</feature>
<dbReference type="Proteomes" id="UP000663836">
    <property type="component" value="Unassembled WGS sequence"/>
</dbReference>
<organism evidence="1 2">
    <name type="scientific">Rotaria sordida</name>
    <dbReference type="NCBI Taxonomy" id="392033"/>
    <lineage>
        <taxon>Eukaryota</taxon>
        <taxon>Metazoa</taxon>
        <taxon>Spiralia</taxon>
        <taxon>Gnathifera</taxon>
        <taxon>Rotifera</taxon>
        <taxon>Eurotatoria</taxon>
        <taxon>Bdelloidea</taxon>
        <taxon>Philodinida</taxon>
        <taxon>Philodinidae</taxon>
        <taxon>Rotaria</taxon>
    </lineage>
</organism>
<sequence>NDIPLVLSHKDESESPAVDIFERNCDMCIL</sequence>
<gene>
    <name evidence="1" type="ORF">JBS370_LOCUS24088</name>
</gene>
<reference evidence="1" key="1">
    <citation type="submission" date="2021-02" db="EMBL/GenBank/DDBJ databases">
        <authorList>
            <person name="Nowell W R."/>
        </authorList>
    </citation>
    <scope>NUCLEOTIDE SEQUENCE</scope>
</reference>